<evidence type="ECO:0000313" key="1">
    <source>
        <dbReference type="EMBL" id="GGK36720.1"/>
    </source>
</evidence>
<dbReference type="Proteomes" id="UP000612956">
    <property type="component" value="Unassembled WGS sequence"/>
</dbReference>
<protein>
    <submittedName>
        <fullName evidence="1">Uncharacterized protein</fullName>
    </submittedName>
</protein>
<proteinExistence type="predicted"/>
<organism evidence="1 2">
    <name type="scientific">Nocardia camponoti</name>
    <dbReference type="NCBI Taxonomy" id="1616106"/>
    <lineage>
        <taxon>Bacteria</taxon>
        <taxon>Bacillati</taxon>
        <taxon>Actinomycetota</taxon>
        <taxon>Actinomycetes</taxon>
        <taxon>Mycobacteriales</taxon>
        <taxon>Nocardiaceae</taxon>
        <taxon>Nocardia</taxon>
    </lineage>
</organism>
<reference evidence="1" key="2">
    <citation type="submission" date="2020-09" db="EMBL/GenBank/DDBJ databases">
        <authorList>
            <person name="Sun Q."/>
            <person name="Zhou Y."/>
        </authorList>
    </citation>
    <scope>NUCLEOTIDE SEQUENCE</scope>
    <source>
        <strain evidence="1">CGMCC 4.7278</strain>
    </source>
</reference>
<name>A0A917Q991_9NOCA</name>
<sequence>MQGASLFEANVVIDADAGELGEFLTAQPGNAAPTAIARQPQFLRLQAGSPRSQKFA</sequence>
<dbReference type="AlphaFoldDB" id="A0A917Q991"/>
<gene>
    <name evidence="1" type="ORF">GCM10011591_05470</name>
</gene>
<accession>A0A917Q991</accession>
<evidence type="ECO:0000313" key="2">
    <source>
        <dbReference type="Proteomes" id="UP000612956"/>
    </source>
</evidence>
<dbReference type="EMBL" id="BMMW01000001">
    <property type="protein sequence ID" value="GGK36720.1"/>
    <property type="molecule type" value="Genomic_DNA"/>
</dbReference>
<comment type="caution">
    <text evidence="1">The sequence shown here is derived from an EMBL/GenBank/DDBJ whole genome shotgun (WGS) entry which is preliminary data.</text>
</comment>
<reference evidence="1" key="1">
    <citation type="journal article" date="2014" name="Int. J. Syst. Evol. Microbiol.">
        <title>Complete genome sequence of Corynebacterium casei LMG S-19264T (=DSM 44701T), isolated from a smear-ripened cheese.</title>
        <authorList>
            <consortium name="US DOE Joint Genome Institute (JGI-PGF)"/>
            <person name="Walter F."/>
            <person name="Albersmeier A."/>
            <person name="Kalinowski J."/>
            <person name="Ruckert C."/>
        </authorList>
    </citation>
    <scope>NUCLEOTIDE SEQUENCE</scope>
    <source>
        <strain evidence="1">CGMCC 4.7278</strain>
    </source>
</reference>
<keyword evidence="2" id="KW-1185">Reference proteome</keyword>